<dbReference type="InterPro" id="IPR029222">
    <property type="entry name" value="VCF1/2-like"/>
</dbReference>
<reference evidence="2" key="2">
    <citation type="submission" date="2025-08" db="UniProtKB">
        <authorList>
            <consortium name="Ensembl"/>
        </authorList>
    </citation>
    <scope>IDENTIFICATION</scope>
</reference>
<evidence type="ECO:0000313" key="2">
    <source>
        <dbReference type="Ensembl" id="ENSGWIP00000036961.1"/>
    </source>
</evidence>
<accession>A0A8C5N8L0</accession>
<protein>
    <submittedName>
        <fullName evidence="2">Uncharacterized protein</fullName>
    </submittedName>
</protein>
<organism evidence="2 3">
    <name type="scientific">Gouania willdenowi</name>
    <name type="common">Blunt-snouted clingfish</name>
    <name type="synonym">Lepadogaster willdenowi</name>
    <dbReference type="NCBI Taxonomy" id="441366"/>
    <lineage>
        <taxon>Eukaryota</taxon>
        <taxon>Metazoa</taxon>
        <taxon>Chordata</taxon>
        <taxon>Craniata</taxon>
        <taxon>Vertebrata</taxon>
        <taxon>Euteleostomi</taxon>
        <taxon>Actinopterygii</taxon>
        <taxon>Neopterygii</taxon>
        <taxon>Teleostei</taxon>
        <taxon>Neoteleostei</taxon>
        <taxon>Acanthomorphata</taxon>
        <taxon>Ovalentaria</taxon>
        <taxon>Blenniimorphae</taxon>
        <taxon>Blenniiformes</taxon>
        <taxon>Gobiesocoidei</taxon>
        <taxon>Gobiesocidae</taxon>
        <taxon>Gobiesocinae</taxon>
        <taxon>Gouania</taxon>
    </lineage>
</organism>
<dbReference type="Proteomes" id="UP000694680">
    <property type="component" value="Chromosome 8"/>
</dbReference>
<evidence type="ECO:0000256" key="1">
    <source>
        <dbReference type="SAM" id="MobiDB-lite"/>
    </source>
</evidence>
<keyword evidence="3" id="KW-1185">Reference proteome</keyword>
<dbReference type="Ensembl" id="ENSGWIT00000040259.1">
    <property type="protein sequence ID" value="ENSGWIP00000036961.1"/>
    <property type="gene ID" value="ENSGWIG00000019003.1"/>
</dbReference>
<evidence type="ECO:0000313" key="3">
    <source>
        <dbReference type="Proteomes" id="UP000694680"/>
    </source>
</evidence>
<dbReference type="Pfam" id="PF15434">
    <property type="entry name" value="FAM104"/>
    <property type="match status" value="1"/>
</dbReference>
<name>A0A8C5N8L0_GOUWI</name>
<proteinExistence type="predicted"/>
<feature type="region of interest" description="Disordered" evidence="1">
    <location>
        <begin position="1"/>
        <end position="22"/>
    </location>
</feature>
<reference evidence="2" key="3">
    <citation type="submission" date="2025-09" db="UniProtKB">
        <authorList>
            <consortium name="Ensembl"/>
        </authorList>
    </citation>
    <scope>IDENTIFICATION</scope>
</reference>
<dbReference type="PANTHER" id="PTHR34763">
    <property type="entry name" value="PROTEIN FAM104A"/>
    <property type="match status" value="1"/>
</dbReference>
<dbReference type="PANTHER" id="PTHR34763:SF1">
    <property type="entry name" value="PROTEIN FAM104A"/>
    <property type="match status" value="1"/>
</dbReference>
<sequence length="73" mass="7992">MVKESFNSESSITSPDHGSCSSRCAMVPCSSLSSSYCPELAAVTDPITYVHINRILKQAHFQSLQSRGQLRDT</sequence>
<reference evidence="2" key="1">
    <citation type="submission" date="2020-06" db="EMBL/GenBank/DDBJ databases">
        <authorList>
            <consortium name="Wellcome Sanger Institute Data Sharing"/>
        </authorList>
    </citation>
    <scope>NUCLEOTIDE SEQUENCE [LARGE SCALE GENOMIC DNA]</scope>
</reference>
<dbReference type="AlphaFoldDB" id="A0A8C5N8L0"/>